<comment type="caution">
    <text evidence="1">The sequence shown here is derived from an EMBL/GenBank/DDBJ whole genome shotgun (WGS) entry which is preliminary data.</text>
</comment>
<evidence type="ECO:0000313" key="2">
    <source>
        <dbReference type="Proteomes" id="UP001180845"/>
    </source>
</evidence>
<accession>A0AAE4CMH9</accession>
<name>A0AAE4CMH9_9ACTN</name>
<dbReference type="Proteomes" id="UP001180845">
    <property type="component" value="Unassembled WGS sequence"/>
</dbReference>
<dbReference type="EMBL" id="JAVDXW010000001">
    <property type="protein sequence ID" value="MDR7300987.1"/>
    <property type="molecule type" value="Genomic_DNA"/>
</dbReference>
<gene>
    <name evidence="1" type="ORF">JOF55_001168</name>
</gene>
<protein>
    <submittedName>
        <fullName evidence="1">Uncharacterized protein</fullName>
    </submittedName>
</protein>
<dbReference type="AlphaFoldDB" id="A0AAE4CMH9"/>
<organism evidence="1 2">
    <name type="scientific">Haloactinomyces albus</name>
    <dbReference type="NCBI Taxonomy" id="1352928"/>
    <lineage>
        <taxon>Bacteria</taxon>
        <taxon>Bacillati</taxon>
        <taxon>Actinomycetota</taxon>
        <taxon>Actinomycetes</taxon>
        <taxon>Actinopolysporales</taxon>
        <taxon>Actinopolysporaceae</taxon>
        <taxon>Haloactinomyces</taxon>
    </lineage>
</organism>
<sequence length="52" mass="5852">MLGDTFSWVDVLPEDDRREFATDFSRAFETATELERTDTARARVVSDAGRAA</sequence>
<keyword evidence="2" id="KW-1185">Reference proteome</keyword>
<evidence type="ECO:0000313" key="1">
    <source>
        <dbReference type="EMBL" id="MDR7300987.1"/>
    </source>
</evidence>
<reference evidence="1" key="1">
    <citation type="submission" date="2023-07" db="EMBL/GenBank/DDBJ databases">
        <title>Sequencing the genomes of 1000 actinobacteria strains.</title>
        <authorList>
            <person name="Klenk H.-P."/>
        </authorList>
    </citation>
    <scope>NUCLEOTIDE SEQUENCE</scope>
    <source>
        <strain evidence="1">DSM 45977</strain>
    </source>
</reference>
<proteinExistence type="predicted"/>